<dbReference type="OrthoDB" id="9898580at2759"/>
<evidence type="ECO:0000256" key="5">
    <source>
        <dbReference type="ARBA" id="ARBA00023136"/>
    </source>
</evidence>
<dbReference type="Pfam" id="PF01465">
    <property type="entry name" value="GRIP"/>
    <property type="match status" value="1"/>
</dbReference>
<feature type="region of interest" description="Disordered" evidence="7">
    <location>
        <begin position="250"/>
        <end position="292"/>
    </location>
</feature>
<dbReference type="EMBL" id="UXUI01000061">
    <property type="protein sequence ID" value="VDD84966.1"/>
    <property type="molecule type" value="Genomic_DNA"/>
</dbReference>
<dbReference type="WBParaSite" id="EVEC_0000016501-mRNA-1">
    <property type="protein sequence ID" value="EVEC_0000016501-mRNA-1"/>
    <property type="gene ID" value="EVEC_0000016501"/>
</dbReference>
<keyword evidence="4 6" id="KW-0175">Coiled coil</keyword>
<evidence type="ECO:0000256" key="7">
    <source>
        <dbReference type="SAM" id="MobiDB-lite"/>
    </source>
</evidence>
<dbReference type="InterPro" id="IPR051952">
    <property type="entry name" value="Golgi-autophagy_related"/>
</dbReference>
<evidence type="ECO:0000256" key="6">
    <source>
        <dbReference type="SAM" id="Coils"/>
    </source>
</evidence>
<evidence type="ECO:0000313" key="10">
    <source>
        <dbReference type="Proteomes" id="UP000274131"/>
    </source>
</evidence>
<dbReference type="Proteomes" id="UP000274131">
    <property type="component" value="Unassembled WGS sequence"/>
</dbReference>
<evidence type="ECO:0000256" key="3">
    <source>
        <dbReference type="ARBA" id="ARBA00022490"/>
    </source>
</evidence>
<feature type="coiled-coil region" evidence="6">
    <location>
        <begin position="156"/>
        <end position="223"/>
    </location>
</feature>
<keyword evidence="10" id="KW-1185">Reference proteome</keyword>
<keyword evidence="3" id="KW-0963">Cytoplasm</keyword>
<dbReference type="AlphaFoldDB" id="A0A0N4USP4"/>
<dbReference type="STRING" id="51028.A0A0N4USP4"/>
<reference evidence="9 10" key="2">
    <citation type="submission" date="2018-10" db="EMBL/GenBank/DDBJ databases">
        <authorList>
            <consortium name="Pathogen Informatics"/>
        </authorList>
    </citation>
    <scope>NUCLEOTIDE SEQUENCE [LARGE SCALE GENOMIC DNA]</scope>
</reference>
<feature type="coiled-coil region" evidence="6">
    <location>
        <begin position="12"/>
        <end position="39"/>
    </location>
</feature>
<dbReference type="PANTHER" id="PTHR23157">
    <property type="entry name" value="GRIP AND COILED-COIL DOMAIN-CONTAINING PROTEIN 1"/>
    <property type="match status" value="1"/>
</dbReference>
<name>A0A0N4USP4_ENTVE</name>
<dbReference type="SMART" id="SM00755">
    <property type="entry name" value="Grip"/>
    <property type="match status" value="1"/>
</dbReference>
<proteinExistence type="predicted"/>
<evidence type="ECO:0000313" key="11">
    <source>
        <dbReference type="WBParaSite" id="EVEC_0000016501-mRNA-1"/>
    </source>
</evidence>
<gene>
    <name evidence="9" type="ORF">EVEC_LOCUS109</name>
</gene>
<evidence type="ECO:0000256" key="4">
    <source>
        <dbReference type="ARBA" id="ARBA00023054"/>
    </source>
</evidence>
<feature type="domain" description="GRIP" evidence="8">
    <location>
        <begin position="396"/>
        <end position="446"/>
    </location>
</feature>
<evidence type="ECO:0000256" key="1">
    <source>
        <dbReference type="ARBA" id="ARBA00004184"/>
    </source>
</evidence>
<feature type="compositionally biased region" description="Basic and acidic residues" evidence="7">
    <location>
        <begin position="275"/>
        <end position="291"/>
    </location>
</feature>
<dbReference type="PROSITE" id="PS50913">
    <property type="entry name" value="GRIP"/>
    <property type="match status" value="1"/>
</dbReference>
<keyword evidence="5" id="KW-0472">Membrane</keyword>
<dbReference type="InterPro" id="IPR000237">
    <property type="entry name" value="GRIP_dom"/>
</dbReference>
<dbReference type="GO" id="GO:0005794">
    <property type="term" value="C:Golgi apparatus"/>
    <property type="evidence" value="ECO:0007669"/>
    <property type="project" value="TreeGrafter"/>
</dbReference>
<protein>
    <submittedName>
        <fullName evidence="11">GRIP domain-containing protein</fullName>
    </submittedName>
</protein>
<evidence type="ECO:0000259" key="8">
    <source>
        <dbReference type="PROSITE" id="PS50913"/>
    </source>
</evidence>
<dbReference type="PANTHER" id="PTHR23157:SF25">
    <property type="entry name" value="GRIP AND COILED-COIL DOMAIN-CONTAINING PROTEIN 1"/>
    <property type="match status" value="1"/>
</dbReference>
<feature type="coiled-coil region" evidence="6">
    <location>
        <begin position="86"/>
        <end position="113"/>
    </location>
</feature>
<dbReference type="Gene3D" id="1.10.220.60">
    <property type="entry name" value="GRIP domain"/>
    <property type="match status" value="1"/>
</dbReference>
<comment type="subcellular location">
    <subcellularLocation>
        <location evidence="2">Cytoplasm</location>
    </subcellularLocation>
    <subcellularLocation>
        <location evidence="1">Endomembrane system</location>
        <topology evidence="1">Peripheral membrane protein</topology>
    </subcellularLocation>
</comment>
<reference evidence="11" key="1">
    <citation type="submission" date="2017-02" db="UniProtKB">
        <authorList>
            <consortium name="WormBaseParasite"/>
        </authorList>
    </citation>
    <scope>IDENTIFICATION</scope>
</reference>
<evidence type="ECO:0000256" key="2">
    <source>
        <dbReference type="ARBA" id="ARBA00004496"/>
    </source>
</evidence>
<sequence length="446" mass="51427">MAKEMGEVERVRMEEMAKVEKLEKLNDKLREENRCLSSVGHCFQIRNFAFKVSCGYEEESLCGLKVLMFLGLRLSFSGFLGFEDLLRKEKGKYEQLQDEFERYKLKAQAVLKNRDISTTLLDNAGEIPRIASLPTVIECASCASTESDLRHTRSVVASLHEKLQTMEIDHANSKREYEEKCAQLQHTIAEMRTSHENLTVELRHQMQQRIAEMEAEMQKQRTRTLDILAEKEEELKMINTVLLSVRSQKLNQNDPMDPPQSISATRQHVKVRKTGSREFPDRSSPGDERRRSCGRHFFNLLNGAESYSSIVDELQIDRSLTQIPAVSSSTEAKNMFYEQELAKKDKLVSELRTAAQVAEFNARETQQASLTKDLLHHEMVEKLREEIKLLEGKLEFYSGDANMEYLRNIFIQLLHCESSSGKKHILKAIATVLKLSQNEIRHIDKR</sequence>
<feature type="compositionally biased region" description="Polar residues" evidence="7">
    <location>
        <begin position="250"/>
        <end position="266"/>
    </location>
</feature>
<organism evidence="11">
    <name type="scientific">Enterobius vermicularis</name>
    <name type="common">Human pinworm</name>
    <dbReference type="NCBI Taxonomy" id="51028"/>
    <lineage>
        <taxon>Eukaryota</taxon>
        <taxon>Metazoa</taxon>
        <taxon>Ecdysozoa</taxon>
        <taxon>Nematoda</taxon>
        <taxon>Chromadorea</taxon>
        <taxon>Rhabditida</taxon>
        <taxon>Spirurina</taxon>
        <taxon>Oxyuridomorpha</taxon>
        <taxon>Oxyuroidea</taxon>
        <taxon>Oxyuridae</taxon>
        <taxon>Enterobius</taxon>
    </lineage>
</organism>
<evidence type="ECO:0000313" key="9">
    <source>
        <dbReference type="EMBL" id="VDD84966.1"/>
    </source>
</evidence>
<accession>A0A0N4USP4</accession>